<evidence type="ECO:0000256" key="2">
    <source>
        <dbReference type="ARBA" id="ARBA00022490"/>
    </source>
</evidence>
<dbReference type="GO" id="GO:0000976">
    <property type="term" value="F:transcription cis-regulatory region binding"/>
    <property type="evidence" value="ECO:0007669"/>
    <property type="project" value="TreeGrafter"/>
</dbReference>
<dbReference type="EMBL" id="JAHLFM010000034">
    <property type="protein sequence ID" value="MBU3830956.1"/>
    <property type="molecule type" value="Genomic_DNA"/>
</dbReference>
<evidence type="ECO:0000256" key="5">
    <source>
        <dbReference type="ARBA" id="ARBA00023125"/>
    </source>
</evidence>
<dbReference type="GO" id="GO:2000143">
    <property type="term" value="P:negative regulation of DNA-templated transcription initiation"/>
    <property type="evidence" value="ECO:0007669"/>
    <property type="project" value="TreeGrafter"/>
</dbReference>
<dbReference type="CDD" id="cd16321">
    <property type="entry name" value="MraZ_C"/>
    <property type="match status" value="1"/>
</dbReference>
<dbReference type="PROSITE" id="PS51740">
    <property type="entry name" value="SPOVT_ABRB"/>
    <property type="match status" value="2"/>
</dbReference>
<evidence type="ECO:0000256" key="7">
    <source>
        <dbReference type="HAMAP-Rule" id="MF_01008"/>
    </source>
</evidence>
<dbReference type="Proteomes" id="UP000824247">
    <property type="component" value="Unassembled WGS sequence"/>
</dbReference>
<protein>
    <recommendedName>
        <fullName evidence="1 7">Transcriptional regulator MraZ</fullName>
    </recommendedName>
</protein>
<reference evidence="9" key="1">
    <citation type="journal article" date="2021" name="PeerJ">
        <title>Extensive microbial diversity within the chicken gut microbiome revealed by metagenomics and culture.</title>
        <authorList>
            <person name="Gilroy R."/>
            <person name="Ravi A."/>
            <person name="Getino M."/>
            <person name="Pursley I."/>
            <person name="Horton D.L."/>
            <person name="Alikhan N.F."/>
            <person name="Baker D."/>
            <person name="Gharbi K."/>
            <person name="Hall N."/>
            <person name="Watson M."/>
            <person name="Adriaenssens E.M."/>
            <person name="Foster-Nyarko E."/>
            <person name="Jarju S."/>
            <person name="Secka A."/>
            <person name="Antonio M."/>
            <person name="Oren A."/>
            <person name="Chaudhuri R.R."/>
            <person name="La Ragione R."/>
            <person name="Hildebrand F."/>
            <person name="Pallen M.J."/>
        </authorList>
    </citation>
    <scope>NUCLEOTIDE SEQUENCE</scope>
    <source>
        <strain evidence="9">A5-1222</strain>
    </source>
</reference>
<dbReference type="InterPro" id="IPR035642">
    <property type="entry name" value="MraZ_N"/>
</dbReference>
<sequence length="145" mass="16297">MLLGTYEHSLDSKNRLTLPSGIRKNFDTFVVLSIGIDKCAEIRTPEEFKSYTSMLQKVGISKEKYRTLLRTVLGNSFEIQIDSSNRVLVPGIIAEFCNFSKNVVLIGVGDKMEVWSADIYNSIKRKDDINALSSVVESLNDLDDN</sequence>
<keyword evidence="4 7" id="KW-0805">Transcription regulation</keyword>
<comment type="similarity">
    <text evidence="7">Belongs to the MraZ family.</text>
</comment>
<evidence type="ECO:0000256" key="1">
    <source>
        <dbReference type="ARBA" id="ARBA00013860"/>
    </source>
</evidence>
<dbReference type="AlphaFoldDB" id="A0A9E2KWB4"/>
<dbReference type="InterPro" id="IPR035644">
    <property type="entry name" value="MraZ_C"/>
</dbReference>
<keyword evidence="6 7" id="KW-0804">Transcription</keyword>
<comment type="subunit">
    <text evidence="7">Forms oligomers.</text>
</comment>
<dbReference type="Pfam" id="PF02381">
    <property type="entry name" value="MraZ"/>
    <property type="match status" value="2"/>
</dbReference>
<dbReference type="GO" id="GO:0003700">
    <property type="term" value="F:DNA-binding transcription factor activity"/>
    <property type="evidence" value="ECO:0007669"/>
    <property type="project" value="UniProtKB-UniRule"/>
</dbReference>
<keyword evidence="2 7" id="KW-0963">Cytoplasm</keyword>
<dbReference type="InterPro" id="IPR038619">
    <property type="entry name" value="MraZ_sf"/>
</dbReference>
<dbReference type="InterPro" id="IPR037914">
    <property type="entry name" value="SpoVT-AbrB_sf"/>
</dbReference>
<dbReference type="PANTHER" id="PTHR34701:SF1">
    <property type="entry name" value="TRANSCRIPTIONAL REGULATOR MRAZ"/>
    <property type="match status" value="1"/>
</dbReference>
<keyword evidence="3" id="KW-0677">Repeat</keyword>
<evidence type="ECO:0000256" key="4">
    <source>
        <dbReference type="ARBA" id="ARBA00023015"/>
    </source>
</evidence>
<reference evidence="9" key="2">
    <citation type="submission" date="2021-04" db="EMBL/GenBank/DDBJ databases">
        <authorList>
            <person name="Gilroy R."/>
        </authorList>
    </citation>
    <scope>NUCLEOTIDE SEQUENCE</scope>
    <source>
        <strain evidence="9">A5-1222</strain>
    </source>
</reference>
<evidence type="ECO:0000313" key="10">
    <source>
        <dbReference type="Proteomes" id="UP000824247"/>
    </source>
</evidence>
<organism evidence="9 10">
    <name type="scientific">Candidatus Ureaplasma intestinipullorum</name>
    <dbReference type="NCBI Taxonomy" id="2838770"/>
    <lineage>
        <taxon>Bacteria</taxon>
        <taxon>Bacillati</taxon>
        <taxon>Mycoplasmatota</taxon>
        <taxon>Mycoplasmoidales</taxon>
        <taxon>Mycoplasmoidaceae</taxon>
        <taxon>Ureaplasma</taxon>
    </lineage>
</organism>
<name>A0A9E2KWB4_9BACT</name>
<dbReference type="NCBIfam" id="TIGR00242">
    <property type="entry name" value="division/cell wall cluster transcriptional repressor MraZ"/>
    <property type="match status" value="1"/>
</dbReference>
<feature type="domain" description="SpoVT-AbrB" evidence="8">
    <location>
        <begin position="76"/>
        <end position="119"/>
    </location>
</feature>
<evidence type="ECO:0000259" key="8">
    <source>
        <dbReference type="PROSITE" id="PS51740"/>
    </source>
</evidence>
<dbReference type="PANTHER" id="PTHR34701">
    <property type="entry name" value="TRANSCRIPTIONAL REGULATOR MRAZ"/>
    <property type="match status" value="1"/>
</dbReference>
<feature type="domain" description="SpoVT-AbrB" evidence="8">
    <location>
        <begin position="5"/>
        <end position="47"/>
    </location>
</feature>
<comment type="subcellular location">
    <subcellularLocation>
        <location evidence="7">Cytoplasm</location>
        <location evidence="7">Nucleoid</location>
    </subcellularLocation>
</comment>
<dbReference type="HAMAP" id="MF_01008">
    <property type="entry name" value="MraZ"/>
    <property type="match status" value="1"/>
</dbReference>
<dbReference type="Gene3D" id="3.40.1550.20">
    <property type="entry name" value="Transcriptional regulator MraZ domain"/>
    <property type="match status" value="1"/>
</dbReference>
<dbReference type="InterPro" id="IPR007159">
    <property type="entry name" value="SpoVT-AbrB_dom"/>
</dbReference>
<accession>A0A9E2KWB4</accession>
<evidence type="ECO:0000256" key="3">
    <source>
        <dbReference type="ARBA" id="ARBA00022737"/>
    </source>
</evidence>
<dbReference type="CDD" id="cd16320">
    <property type="entry name" value="MraZ_N"/>
    <property type="match status" value="1"/>
</dbReference>
<keyword evidence="5 7" id="KW-0238">DNA-binding</keyword>
<dbReference type="SUPFAM" id="SSF89447">
    <property type="entry name" value="AbrB/MazE/MraZ-like"/>
    <property type="match status" value="1"/>
</dbReference>
<dbReference type="InterPro" id="IPR020603">
    <property type="entry name" value="MraZ_dom"/>
</dbReference>
<dbReference type="GO" id="GO:0009295">
    <property type="term" value="C:nucleoid"/>
    <property type="evidence" value="ECO:0007669"/>
    <property type="project" value="UniProtKB-SubCell"/>
</dbReference>
<comment type="caution">
    <text evidence="9">The sequence shown here is derived from an EMBL/GenBank/DDBJ whole genome shotgun (WGS) entry which is preliminary data.</text>
</comment>
<dbReference type="InterPro" id="IPR003444">
    <property type="entry name" value="MraZ"/>
</dbReference>
<proteinExistence type="inferred from homology"/>
<gene>
    <name evidence="7 9" type="primary">mraZ</name>
    <name evidence="9" type="ORF">H9897_02265</name>
</gene>
<evidence type="ECO:0000313" key="9">
    <source>
        <dbReference type="EMBL" id="MBU3830956.1"/>
    </source>
</evidence>
<dbReference type="GO" id="GO:0005737">
    <property type="term" value="C:cytoplasm"/>
    <property type="evidence" value="ECO:0007669"/>
    <property type="project" value="UniProtKB-UniRule"/>
</dbReference>
<evidence type="ECO:0000256" key="6">
    <source>
        <dbReference type="ARBA" id="ARBA00023163"/>
    </source>
</evidence>